<evidence type="ECO:0000256" key="5">
    <source>
        <dbReference type="ARBA" id="ARBA00022801"/>
    </source>
</evidence>
<accession>A0ABN2HF28</accession>
<dbReference type="Gene3D" id="2.60.40.10">
    <property type="entry name" value="Immunoglobulins"/>
    <property type="match status" value="1"/>
</dbReference>
<dbReference type="InterPro" id="IPR026891">
    <property type="entry name" value="Fn3-like"/>
</dbReference>
<comment type="similarity">
    <text evidence="2">Belongs to the glycosyl hydrolase 3 family.</text>
</comment>
<dbReference type="InterPro" id="IPR002772">
    <property type="entry name" value="Glyco_hydro_3_C"/>
</dbReference>
<evidence type="ECO:0000259" key="7">
    <source>
        <dbReference type="SMART" id="SM01217"/>
    </source>
</evidence>
<gene>
    <name evidence="8" type="ORF">GCM10009807_32720</name>
</gene>
<dbReference type="Pfam" id="PF01915">
    <property type="entry name" value="Glyco_hydro_3_C"/>
    <property type="match status" value="1"/>
</dbReference>
<keyword evidence="4" id="KW-0732">Signal</keyword>
<organism evidence="8 9">
    <name type="scientific">Microbacterium lacus</name>
    <dbReference type="NCBI Taxonomy" id="415217"/>
    <lineage>
        <taxon>Bacteria</taxon>
        <taxon>Bacillati</taxon>
        <taxon>Actinomycetota</taxon>
        <taxon>Actinomycetes</taxon>
        <taxon>Micrococcales</taxon>
        <taxon>Microbacteriaceae</taxon>
        <taxon>Microbacterium</taxon>
    </lineage>
</organism>
<dbReference type="Gene3D" id="3.40.50.1700">
    <property type="entry name" value="Glycoside hydrolase family 3 C-terminal domain"/>
    <property type="match status" value="1"/>
</dbReference>
<dbReference type="EMBL" id="BAAAPK010000003">
    <property type="protein sequence ID" value="GAA1686515.1"/>
    <property type="molecule type" value="Genomic_DNA"/>
</dbReference>
<dbReference type="RefSeq" id="WP_344056086.1">
    <property type="nucleotide sequence ID" value="NZ_BAAAPK010000003.1"/>
</dbReference>
<keyword evidence="9" id="KW-1185">Reference proteome</keyword>
<dbReference type="Pfam" id="PF00933">
    <property type="entry name" value="Glyco_hydro_3"/>
    <property type="match status" value="1"/>
</dbReference>
<dbReference type="InterPro" id="IPR017853">
    <property type="entry name" value="GH"/>
</dbReference>
<dbReference type="EC" id="3.2.1.21" evidence="3"/>
<reference evidence="8 9" key="1">
    <citation type="journal article" date="2019" name="Int. J. Syst. Evol. Microbiol.">
        <title>The Global Catalogue of Microorganisms (GCM) 10K type strain sequencing project: providing services to taxonomists for standard genome sequencing and annotation.</title>
        <authorList>
            <consortium name="The Broad Institute Genomics Platform"/>
            <consortium name="The Broad Institute Genome Sequencing Center for Infectious Disease"/>
            <person name="Wu L."/>
            <person name="Ma J."/>
        </authorList>
    </citation>
    <scope>NUCLEOTIDE SEQUENCE [LARGE SCALE GENOMIC DNA]</scope>
    <source>
        <strain evidence="8 9">JCM 15575</strain>
    </source>
</reference>
<dbReference type="InterPro" id="IPR036962">
    <property type="entry name" value="Glyco_hydro_3_N_sf"/>
</dbReference>
<dbReference type="Proteomes" id="UP001500596">
    <property type="component" value="Unassembled WGS sequence"/>
</dbReference>
<keyword evidence="6" id="KW-0326">Glycosidase</keyword>
<dbReference type="SUPFAM" id="SSF51445">
    <property type="entry name" value="(Trans)glycosidases"/>
    <property type="match status" value="1"/>
</dbReference>
<dbReference type="SMART" id="SM01217">
    <property type="entry name" value="Fn3_like"/>
    <property type="match status" value="1"/>
</dbReference>
<feature type="domain" description="Fibronectin type III-like" evidence="7">
    <location>
        <begin position="642"/>
        <end position="714"/>
    </location>
</feature>
<name>A0ABN2HF28_9MICO</name>
<comment type="caution">
    <text evidence="8">The sequence shown here is derived from an EMBL/GenBank/DDBJ whole genome shotgun (WGS) entry which is preliminary data.</text>
</comment>
<keyword evidence="5 8" id="KW-0378">Hydrolase</keyword>
<evidence type="ECO:0000256" key="2">
    <source>
        <dbReference type="ARBA" id="ARBA00005336"/>
    </source>
</evidence>
<dbReference type="Gene3D" id="3.20.20.300">
    <property type="entry name" value="Glycoside hydrolase, family 3, N-terminal domain"/>
    <property type="match status" value="1"/>
</dbReference>
<dbReference type="InterPro" id="IPR001764">
    <property type="entry name" value="Glyco_hydro_3_N"/>
</dbReference>
<protein>
    <recommendedName>
        <fullName evidence="3">beta-glucosidase</fullName>
        <ecNumber evidence="3">3.2.1.21</ecNumber>
    </recommendedName>
</protein>
<dbReference type="PRINTS" id="PR00133">
    <property type="entry name" value="GLHYDRLASE3"/>
</dbReference>
<dbReference type="InterPro" id="IPR013783">
    <property type="entry name" value="Ig-like_fold"/>
</dbReference>
<evidence type="ECO:0000256" key="6">
    <source>
        <dbReference type="ARBA" id="ARBA00023295"/>
    </source>
</evidence>
<dbReference type="PANTHER" id="PTHR30620">
    <property type="entry name" value="PERIPLASMIC BETA-GLUCOSIDASE-RELATED"/>
    <property type="match status" value="1"/>
</dbReference>
<dbReference type="InterPro" id="IPR036881">
    <property type="entry name" value="Glyco_hydro_3_C_sf"/>
</dbReference>
<evidence type="ECO:0000256" key="3">
    <source>
        <dbReference type="ARBA" id="ARBA00012744"/>
    </source>
</evidence>
<dbReference type="InterPro" id="IPR051915">
    <property type="entry name" value="Cellulose_Degrad_GH3"/>
</dbReference>
<evidence type="ECO:0000256" key="4">
    <source>
        <dbReference type="ARBA" id="ARBA00022729"/>
    </source>
</evidence>
<evidence type="ECO:0000313" key="9">
    <source>
        <dbReference type="Proteomes" id="UP001500596"/>
    </source>
</evidence>
<comment type="catalytic activity">
    <reaction evidence="1">
        <text>Hydrolysis of terminal, non-reducing beta-D-glucosyl residues with release of beta-D-glucose.</text>
        <dbReference type="EC" id="3.2.1.21"/>
    </reaction>
</comment>
<proteinExistence type="inferred from homology"/>
<evidence type="ECO:0000256" key="1">
    <source>
        <dbReference type="ARBA" id="ARBA00000448"/>
    </source>
</evidence>
<dbReference type="Pfam" id="PF14310">
    <property type="entry name" value="Fn3-like"/>
    <property type="match status" value="1"/>
</dbReference>
<evidence type="ECO:0000313" key="8">
    <source>
        <dbReference type="EMBL" id="GAA1686515.1"/>
    </source>
</evidence>
<sequence length="728" mass="78315">MNDQFVDDLLARMTWQEKLGQLQITYHPDAGRTRDLVSAGMGCIFWQGSAEATNAMQRHAVTHTRLGIPLLVGLDVIHGQRTIFPTPLALAASFQPELAEVVARISGREAASGGVNWTFSPMVDVSRDPRWGRVVEGFGEDVLLNSTFGAAMVRGYQGDDLAAAGAIAACAKHFVGYGHAEGGRDYNTTDMSEYRLRNTYLPPFKAVLEAGAATVMAAFNTIDGVPVHANGRLLTEVLREEWGFEGVVVGDADGVMNLIPHGVAANPSEALLLAFRAGLTVEMGGNLVKDGIHVLTDAELSPTVVDDAVRRVLTLKVALGLFDDPYVDPEREILEATPEHRQIARDVAASSMVLLKNDDALLPLAEPRRILVTGPHANSTDHLGAWVQSFATPSGSIVDELRRRLPETEVMLSLGATFLGGDEPSLAAEAASRASESDLVVVFVGEPSNLSGEAASRSDLRLPGQQEALIHAIADTGVPFIVVIESGRPLALSEWFHRAPAVLQAWHLGTEAPHAIVSALTGRTAPSGKLPVSLPRSSSQVPIFYSHENTGRPATVGGQLEPTKWDPALHGPNNVDDKYSSKYLDLDLGPLLPFGHGLTYTRFEYSEARVSTETLSLDSLRHGATFGLEITVTNVGERAGDEIVQLYVHDLVAHRVQPIRVLRKFSQVHLEAGESRSVSFHLCFEDLAFWSESHLTPGFDVEAGAFDVFIGGSSDAALATRIEVTTAP</sequence>
<dbReference type="PANTHER" id="PTHR30620:SF16">
    <property type="entry name" value="LYSOSOMAL BETA GLUCOSIDASE"/>
    <property type="match status" value="1"/>
</dbReference>
<dbReference type="SUPFAM" id="SSF52279">
    <property type="entry name" value="Beta-D-glucan exohydrolase, C-terminal domain"/>
    <property type="match status" value="1"/>
</dbReference>
<dbReference type="GO" id="GO:0016787">
    <property type="term" value="F:hydrolase activity"/>
    <property type="evidence" value="ECO:0007669"/>
    <property type="project" value="UniProtKB-KW"/>
</dbReference>